<evidence type="ECO:0000256" key="2">
    <source>
        <dbReference type="ARBA" id="ARBA00005179"/>
    </source>
</evidence>
<protein>
    <submittedName>
        <fullName evidence="12">O-methylsterigmatocystin oxidoreductase</fullName>
    </submittedName>
</protein>
<dbReference type="InterPro" id="IPR002401">
    <property type="entry name" value="Cyt_P450_E_grp-I"/>
</dbReference>
<evidence type="ECO:0000313" key="13">
    <source>
        <dbReference type="Proteomes" id="UP000059188"/>
    </source>
</evidence>
<evidence type="ECO:0000256" key="1">
    <source>
        <dbReference type="ARBA" id="ARBA00001971"/>
    </source>
</evidence>
<dbReference type="PANTHER" id="PTHR46300">
    <property type="entry name" value="P450, PUTATIVE (EUROFUNG)-RELATED-RELATED"/>
    <property type="match status" value="1"/>
</dbReference>
<dbReference type="SUPFAM" id="SSF48264">
    <property type="entry name" value="Cytochrome P450"/>
    <property type="match status" value="1"/>
</dbReference>
<dbReference type="GO" id="GO:0016705">
    <property type="term" value="F:oxidoreductase activity, acting on paired donors, with incorporation or reduction of molecular oxygen"/>
    <property type="evidence" value="ECO:0007669"/>
    <property type="project" value="InterPro"/>
</dbReference>
<dbReference type="Gene3D" id="1.10.630.10">
    <property type="entry name" value="Cytochrome P450"/>
    <property type="match status" value="1"/>
</dbReference>
<keyword evidence="11" id="KW-0732">Signal</keyword>
<gene>
    <name evidence="12" type="ORF">RSOLAG1IB_09806</name>
</gene>
<comment type="pathway">
    <text evidence="2">Secondary metabolite biosynthesis.</text>
</comment>
<dbReference type="GO" id="GO:0004497">
    <property type="term" value="F:monooxygenase activity"/>
    <property type="evidence" value="ECO:0007669"/>
    <property type="project" value="UniProtKB-KW"/>
</dbReference>
<sequence length="526" mass="60513">MFGLMLLSALWYRQARKPKHPPSPPSLPFVGNLFSMPSGTEHVAYMKLGRELNSDIIYLKMLGHSTIVLNSAQAASDLFEKRSAKYSDRTNSPMVRDPTLLDWPGHPGLVGYNDLWRSHRRMLNNWLNARAATQFHESHERQARILLRRLLDVSKRDHPFDETEGEFFLSMASAMFRSAYGYHVQGHDDPFFKGAKEAIEHLFSAHMYTNFWVNIFPALSYVPDWFPGTGWKRTAREWREQKEWTLNSTLQWTKHQVAAGSAEPSILGALLDHKLTSKWTQEDKEYRLKELGMVLYSGGTDTSANVLVKFVAAMVLNPEVQAKAQKEIDDVLGPLKLPKIEDEKRLPYVRNLILETLRWHPVLPTAVPHVCYEDDVYRGYDIPKGTVLIGNVWFVIRIYWMSSELKRFFYIRRAMSRDESIYKDPEIFNPDRFLDPNVPPLPGFGWGRRKCPGVYYAQATVFMSITSLLATFSFKKKLDSNGEEIIPEIEDGSNSMTLGLKPFDFQFAPRSEQHQQLVSDLASSLK</sequence>
<dbReference type="InterPro" id="IPR050364">
    <property type="entry name" value="Cytochrome_P450_fung"/>
</dbReference>
<dbReference type="GO" id="GO:0016020">
    <property type="term" value="C:membrane"/>
    <property type="evidence" value="ECO:0007669"/>
    <property type="project" value="UniProtKB-SubCell"/>
</dbReference>
<dbReference type="InterPro" id="IPR001128">
    <property type="entry name" value="Cyt_P450"/>
</dbReference>
<dbReference type="PROSITE" id="PS00086">
    <property type="entry name" value="CYTOCHROME_P450"/>
    <property type="match status" value="1"/>
</dbReference>
<evidence type="ECO:0000313" key="12">
    <source>
        <dbReference type="EMBL" id="CEL61164.1"/>
    </source>
</evidence>
<evidence type="ECO:0000256" key="8">
    <source>
        <dbReference type="ARBA" id="ARBA00023033"/>
    </source>
</evidence>
<keyword evidence="8 10" id="KW-0503">Monooxygenase</keyword>
<dbReference type="PANTHER" id="PTHR46300:SF7">
    <property type="entry name" value="P450, PUTATIVE (EUROFUNG)-RELATED"/>
    <property type="match status" value="1"/>
</dbReference>
<keyword evidence="13" id="KW-1185">Reference proteome</keyword>
<proteinExistence type="inferred from homology"/>
<keyword evidence="4 9" id="KW-0349">Heme</keyword>
<keyword evidence="6 10" id="KW-0560">Oxidoreductase</keyword>
<feature type="chain" id="PRO_5012181372" evidence="11">
    <location>
        <begin position="16"/>
        <end position="526"/>
    </location>
</feature>
<dbReference type="EMBL" id="LN679150">
    <property type="protein sequence ID" value="CEL61164.1"/>
    <property type="molecule type" value="Genomic_DNA"/>
</dbReference>
<keyword evidence="5 9" id="KW-0479">Metal-binding</keyword>
<name>A0A0B7FWC4_THACB</name>
<feature type="binding site" description="axial binding residue" evidence="9">
    <location>
        <position position="451"/>
    </location>
    <ligand>
        <name>heme</name>
        <dbReference type="ChEBI" id="CHEBI:30413"/>
    </ligand>
    <ligandPart>
        <name>Fe</name>
        <dbReference type="ChEBI" id="CHEBI:18248"/>
    </ligandPart>
</feature>
<evidence type="ECO:0000256" key="3">
    <source>
        <dbReference type="ARBA" id="ARBA00010617"/>
    </source>
</evidence>
<reference evidence="12 13" key="1">
    <citation type="submission" date="2014-11" db="EMBL/GenBank/DDBJ databases">
        <authorList>
            <person name="Wibberg Daniel"/>
        </authorList>
    </citation>
    <scope>NUCLEOTIDE SEQUENCE [LARGE SCALE GENOMIC DNA]</scope>
    <source>
        <strain evidence="12">Rhizoctonia solani AG1-IB 7/3/14</strain>
    </source>
</reference>
<dbReference type="OrthoDB" id="2789670at2759"/>
<evidence type="ECO:0000256" key="9">
    <source>
        <dbReference type="PIRSR" id="PIRSR602401-1"/>
    </source>
</evidence>
<dbReference type="CDD" id="cd11065">
    <property type="entry name" value="CYP64-like"/>
    <property type="match status" value="1"/>
</dbReference>
<evidence type="ECO:0000256" key="10">
    <source>
        <dbReference type="RuleBase" id="RU000461"/>
    </source>
</evidence>
<feature type="signal peptide" evidence="11">
    <location>
        <begin position="1"/>
        <end position="15"/>
    </location>
</feature>
<evidence type="ECO:0000256" key="4">
    <source>
        <dbReference type="ARBA" id="ARBA00022617"/>
    </source>
</evidence>
<keyword evidence="7 9" id="KW-0408">Iron</keyword>
<dbReference type="InterPro" id="IPR036396">
    <property type="entry name" value="Cyt_P450_sf"/>
</dbReference>
<dbReference type="Proteomes" id="UP000059188">
    <property type="component" value="Unassembled WGS sequence"/>
</dbReference>
<accession>A0A0B7FWC4</accession>
<organism evidence="12 13">
    <name type="scientific">Thanatephorus cucumeris (strain AG1-IB / isolate 7/3/14)</name>
    <name type="common">Lettuce bottom rot fungus</name>
    <name type="synonym">Rhizoctonia solani</name>
    <dbReference type="NCBI Taxonomy" id="1108050"/>
    <lineage>
        <taxon>Eukaryota</taxon>
        <taxon>Fungi</taxon>
        <taxon>Dikarya</taxon>
        <taxon>Basidiomycota</taxon>
        <taxon>Agaricomycotina</taxon>
        <taxon>Agaricomycetes</taxon>
        <taxon>Cantharellales</taxon>
        <taxon>Ceratobasidiaceae</taxon>
        <taxon>Rhizoctonia</taxon>
        <taxon>Rhizoctonia solani AG-1</taxon>
    </lineage>
</organism>
<dbReference type="GO" id="GO:0020037">
    <property type="term" value="F:heme binding"/>
    <property type="evidence" value="ECO:0007669"/>
    <property type="project" value="InterPro"/>
</dbReference>
<evidence type="ECO:0000256" key="5">
    <source>
        <dbReference type="ARBA" id="ARBA00022723"/>
    </source>
</evidence>
<dbReference type="STRING" id="1108050.A0A0B7FWC4"/>
<dbReference type="AlphaFoldDB" id="A0A0B7FWC4"/>
<comment type="cofactor">
    <cofactor evidence="1 9">
        <name>heme</name>
        <dbReference type="ChEBI" id="CHEBI:30413"/>
    </cofactor>
</comment>
<comment type="similarity">
    <text evidence="3 10">Belongs to the cytochrome P450 family.</text>
</comment>
<dbReference type="PRINTS" id="PR00463">
    <property type="entry name" value="EP450I"/>
</dbReference>
<evidence type="ECO:0000256" key="6">
    <source>
        <dbReference type="ARBA" id="ARBA00023002"/>
    </source>
</evidence>
<dbReference type="Pfam" id="PF00067">
    <property type="entry name" value="p450"/>
    <property type="match status" value="2"/>
</dbReference>
<evidence type="ECO:0000256" key="11">
    <source>
        <dbReference type="SAM" id="SignalP"/>
    </source>
</evidence>
<dbReference type="GO" id="GO:0005506">
    <property type="term" value="F:iron ion binding"/>
    <property type="evidence" value="ECO:0007669"/>
    <property type="project" value="InterPro"/>
</dbReference>
<evidence type="ECO:0000256" key="7">
    <source>
        <dbReference type="ARBA" id="ARBA00023004"/>
    </source>
</evidence>
<dbReference type="InterPro" id="IPR017972">
    <property type="entry name" value="Cyt_P450_CS"/>
</dbReference>